<feature type="active site" evidence="15">
    <location>
        <position position="69"/>
    </location>
</feature>
<dbReference type="UniPathway" id="UPA00034">
    <property type="reaction ID" value="UER00021"/>
</dbReference>
<evidence type="ECO:0000256" key="12">
    <source>
        <dbReference type="ARBA" id="ARBA00023285"/>
    </source>
</evidence>
<dbReference type="PANTHER" id="PTHR43808:SF31">
    <property type="entry name" value="N-ACETYL-L-CITRULLINE DEACETYLASE"/>
    <property type="match status" value="1"/>
</dbReference>
<evidence type="ECO:0000256" key="9">
    <source>
        <dbReference type="ARBA" id="ARBA00022833"/>
    </source>
</evidence>
<dbReference type="InterPro" id="IPR011650">
    <property type="entry name" value="Peptidase_M20_dimer"/>
</dbReference>
<dbReference type="NCBIfam" id="TIGR01246">
    <property type="entry name" value="dapE_proteo"/>
    <property type="match status" value="1"/>
</dbReference>
<comment type="caution">
    <text evidence="17">The sequence shown here is derived from an EMBL/GenBank/DDBJ whole genome shotgun (WGS) entry which is preliminary data.</text>
</comment>
<feature type="binding site" evidence="15">
    <location>
        <position position="67"/>
    </location>
    <ligand>
        <name>Zn(2+)</name>
        <dbReference type="ChEBI" id="CHEBI:29105"/>
        <label>1</label>
    </ligand>
</feature>
<dbReference type="SUPFAM" id="SSF53187">
    <property type="entry name" value="Zn-dependent exopeptidases"/>
    <property type="match status" value="1"/>
</dbReference>
<evidence type="ECO:0000256" key="3">
    <source>
        <dbReference type="ARBA" id="ARBA00011738"/>
    </source>
</evidence>
<dbReference type="RefSeq" id="WP_164651924.1">
    <property type="nucleotide sequence ID" value="NZ_JAAIJR010000004.1"/>
</dbReference>
<dbReference type="Pfam" id="PF07687">
    <property type="entry name" value="M20_dimer"/>
    <property type="match status" value="1"/>
</dbReference>
<comment type="cofactor">
    <cofactor evidence="15">
        <name>Zn(2+)</name>
        <dbReference type="ChEBI" id="CHEBI:29105"/>
    </cofactor>
    <cofactor evidence="15">
        <name>Co(2+)</name>
        <dbReference type="ChEBI" id="CHEBI:48828"/>
    </cofactor>
    <text evidence="15">Binds 2 Zn(2+) or Co(2+) ions per subunit.</text>
</comment>
<dbReference type="GO" id="GO:0006526">
    <property type="term" value="P:L-arginine biosynthetic process"/>
    <property type="evidence" value="ECO:0007669"/>
    <property type="project" value="TreeGrafter"/>
</dbReference>
<dbReference type="GO" id="GO:0008270">
    <property type="term" value="F:zinc ion binding"/>
    <property type="evidence" value="ECO:0007669"/>
    <property type="project" value="UniProtKB-UniRule"/>
</dbReference>
<evidence type="ECO:0000256" key="1">
    <source>
        <dbReference type="ARBA" id="ARBA00005130"/>
    </source>
</evidence>
<evidence type="ECO:0000256" key="4">
    <source>
        <dbReference type="ARBA" id="ARBA00011921"/>
    </source>
</evidence>
<dbReference type="InterPro" id="IPR036264">
    <property type="entry name" value="Bact_exopeptidase_dim_dom"/>
</dbReference>
<comment type="function">
    <text evidence="15">Catalyzes the hydrolysis of N-succinyl-L,L-diaminopimelic acid (SDAP), forming succinate and LL-2,6-diaminopimelate (DAP), an intermediate involved in the bacterial biosynthesis of lysine and meso-diaminopimelic acid, an essential component of bacterial cell walls.</text>
</comment>
<dbReference type="InterPro" id="IPR005941">
    <property type="entry name" value="DapE_proteobac"/>
</dbReference>
<dbReference type="Proteomes" id="UP000471640">
    <property type="component" value="Unassembled WGS sequence"/>
</dbReference>
<evidence type="ECO:0000256" key="6">
    <source>
        <dbReference type="ARBA" id="ARBA00022605"/>
    </source>
</evidence>
<comment type="pathway">
    <text evidence="1 15">Amino-acid biosynthesis; L-lysine biosynthesis via DAP pathway; LL-2,6-diaminopimelate from (S)-tetrahydrodipicolinate (succinylase route): step 3/3.</text>
</comment>
<feature type="binding site" evidence="15">
    <location>
        <position position="100"/>
    </location>
    <ligand>
        <name>Zn(2+)</name>
        <dbReference type="ChEBI" id="CHEBI:29105"/>
        <label>2</label>
    </ligand>
</feature>
<evidence type="ECO:0000313" key="18">
    <source>
        <dbReference type="Proteomes" id="UP000471640"/>
    </source>
</evidence>
<accession>A0A6P1DNC1</accession>
<dbReference type="GO" id="GO:0019877">
    <property type="term" value="P:diaminopimelate biosynthetic process"/>
    <property type="evidence" value="ECO:0007669"/>
    <property type="project" value="UniProtKB-UniRule"/>
</dbReference>
<dbReference type="InterPro" id="IPR002933">
    <property type="entry name" value="Peptidase_M20"/>
</dbReference>
<evidence type="ECO:0000256" key="2">
    <source>
        <dbReference type="ARBA" id="ARBA00006746"/>
    </source>
</evidence>
<keyword evidence="9 15" id="KW-0862">Zinc</keyword>
<evidence type="ECO:0000256" key="8">
    <source>
        <dbReference type="ARBA" id="ARBA00022801"/>
    </source>
</evidence>
<evidence type="ECO:0000313" key="17">
    <source>
        <dbReference type="EMBL" id="NEX19040.1"/>
    </source>
</evidence>
<keyword evidence="6 15" id="KW-0028">Amino-acid biosynthesis</keyword>
<dbReference type="EMBL" id="JAAIJR010000004">
    <property type="protein sequence ID" value="NEX19040.1"/>
    <property type="molecule type" value="Genomic_DNA"/>
</dbReference>
<sequence>MTSATLELACDLISRPSVTPEDAGCQDLIAARLQRLGFTIEPMPFGEVNNLWARRGDSAPLLCFAGHTDVVPTGPLDEWTSDPFAPVIRDGQLFGRGAADMKGSIAAMVTAVESFLAEHPNHCGSIAFLMTSDEEGPSVDGTVKVVERLQQRGEQIDYALVGEPSSQAKLGDSIKNGRRGSLSGWLKIHGKQGHVAYPQLAKNPFHASAEALAALCAEVWDEGNDYFPATSFQIANLNMGTGADNVIPGHLEAQFNLRFSTELDPDSIKSRVTTILDRGDFHYDIRWRLSGNPFVTPVGDLVEAVRRAIAEVNGVETALSTAGGTSDGRFIAPTGAQVVELGPINATIHQVDECVGVAELDQLSRMYQRILEHLLLGD</sequence>
<dbReference type="GO" id="GO:0009089">
    <property type="term" value="P:lysine biosynthetic process via diaminopimelate"/>
    <property type="evidence" value="ECO:0007669"/>
    <property type="project" value="UniProtKB-UniRule"/>
</dbReference>
<evidence type="ECO:0000256" key="11">
    <source>
        <dbReference type="ARBA" id="ARBA00023154"/>
    </source>
</evidence>
<evidence type="ECO:0000256" key="14">
    <source>
        <dbReference type="ARBA" id="ARBA00051301"/>
    </source>
</evidence>
<keyword evidence="18" id="KW-1185">Reference proteome</keyword>
<gene>
    <name evidence="15 17" type="primary">dapE</name>
    <name evidence="17" type="ORF">G3480_01695</name>
</gene>
<dbReference type="NCBIfam" id="NF009557">
    <property type="entry name" value="PRK13009.1"/>
    <property type="match status" value="1"/>
</dbReference>
<keyword evidence="11 15" id="KW-0457">Lysine biosynthesis</keyword>
<dbReference type="PANTHER" id="PTHR43808">
    <property type="entry name" value="ACETYLORNITHINE DEACETYLASE"/>
    <property type="match status" value="1"/>
</dbReference>
<dbReference type="GO" id="GO:0009014">
    <property type="term" value="F:succinyl-diaminopimelate desuccinylase activity"/>
    <property type="evidence" value="ECO:0007669"/>
    <property type="project" value="UniProtKB-UniRule"/>
</dbReference>
<dbReference type="SUPFAM" id="SSF55031">
    <property type="entry name" value="Bacterial exopeptidase dimerisation domain"/>
    <property type="match status" value="1"/>
</dbReference>
<keyword evidence="12 15" id="KW-0170">Cobalt</keyword>
<keyword evidence="7 15" id="KW-0479">Metal-binding</keyword>
<dbReference type="FunFam" id="3.40.630.10:FF:000005">
    <property type="entry name" value="Succinyl-diaminopimelate desuccinylase"/>
    <property type="match status" value="1"/>
</dbReference>
<dbReference type="Pfam" id="PF01546">
    <property type="entry name" value="Peptidase_M20"/>
    <property type="match status" value="1"/>
</dbReference>
<feature type="active site" description="Proton acceptor" evidence="15">
    <location>
        <position position="134"/>
    </location>
</feature>
<protein>
    <recommendedName>
        <fullName evidence="5 15">Succinyl-diaminopimelate desuccinylase</fullName>
        <shortName evidence="15">SDAP desuccinylase</shortName>
        <ecNumber evidence="4 15">3.5.1.18</ecNumber>
    </recommendedName>
    <alternativeName>
        <fullName evidence="13 15">N-succinyl-LL-2,6-diaminoheptanedioate amidohydrolase</fullName>
    </alternativeName>
</protein>
<dbReference type="CDD" id="cd03891">
    <property type="entry name" value="M20_DapE_proteobac"/>
    <property type="match status" value="1"/>
</dbReference>
<feature type="binding site" evidence="15">
    <location>
        <position position="100"/>
    </location>
    <ligand>
        <name>Zn(2+)</name>
        <dbReference type="ChEBI" id="CHEBI:29105"/>
        <label>1</label>
    </ligand>
</feature>
<evidence type="ECO:0000256" key="5">
    <source>
        <dbReference type="ARBA" id="ARBA00022391"/>
    </source>
</evidence>
<keyword evidence="8 15" id="KW-0378">Hydrolase</keyword>
<feature type="binding site" evidence="15">
    <location>
        <position position="349"/>
    </location>
    <ligand>
        <name>Zn(2+)</name>
        <dbReference type="ChEBI" id="CHEBI:29105"/>
        <label>2</label>
    </ligand>
</feature>
<organism evidence="17 18">
    <name type="scientific">Thiorhodococcus mannitoliphagus</name>
    <dbReference type="NCBI Taxonomy" id="329406"/>
    <lineage>
        <taxon>Bacteria</taxon>
        <taxon>Pseudomonadati</taxon>
        <taxon>Pseudomonadota</taxon>
        <taxon>Gammaproteobacteria</taxon>
        <taxon>Chromatiales</taxon>
        <taxon>Chromatiaceae</taxon>
        <taxon>Thiorhodococcus</taxon>
    </lineage>
</organism>
<comment type="similarity">
    <text evidence="2 15">Belongs to the peptidase M20A family. DapE subfamily.</text>
</comment>
<name>A0A6P1DNC1_9GAMM</name>
<dbReference type="HAMAP" id="MF_01690">
    <property type="entry name" value="DapE"/>
    <property type="match status" value="1"/>
</dbReference>
<reference evidence="18" key="1">
    <citation type="journal article" date="2020" name="Microbiol. Resour. Announc.">
        <title>Draft Genome Sequences of Thiorhodococcus mannitoliphagus and Thiorhodococcus minor, Purple Sulfur Photosynthetic Bacteria in the Gammaproteobacterial Family Chromatiaceae.</title>
        <authorList>
            <person name="Aviles F.A."/>
            <person name="Meyer T.E."/>
            <person name="Kyndt J.A."/>
        </authorList>
    </citation>
    <scope>NUCLEOTIDE SEQUENCE [LARGE SCALE GENOMIC DNA]</scope>
    <source>
        <strain evidence="18">DSM 18266</strain>
    </source>
</reference>
<comment type="catalytic activity">
    <reaction evidence="14 15">
        <text>N-succinyl-(2S,6S)-2,6-diaminopimelate + H2O = (2S,6S)-2,6-diaminopimelate + succinate</text>
        <dbReference type="Rhea" id="RHEA:22608"/>
        <dbReference type="ChEBI" id="CHEBI:15377"/>
        <dbReference type="ChEBI" id="CHEBI:30031"/>
        <dbReference type="ChEBI" id="CHEBI:57609"/>
        <dbReference type="ChEBI" id="CHEBI:58087"/>
        <dbReference type="EC" id="3.5.1.18"/>
    </reaction>
</comment>
<feature type="binding site" evidence="15">
    <location>
        <position position="163"/>
    </location>
    <ligand>
        <name>Zn(2+)</name>
        <dbReference type="ChEBI" id="CHEBI:29105"/>
        <label>1</label>
    </ligand>
</feature>
<dbReference type="EC" id="3.5.1.18" evidence="4 15"/>
<dbReference type="AlphaFoldDB" id="A0A6P1DNC1"/>
<reference evidence="17 18" key="2">
    <citation type="submission" date="2020-02" db="EMBL/GenBank/DDBJ databases">
        <title>Genome sequences of Thiorhodococcus mannitoliphagus and Thiorhodococcus minor, purple sulfur photosynthetic bacteria in the gammaproteobacterial family, Chromatiaceae.</title>
        <authorList>
            <person name="Aviles F.A."/>
            <person name="Meyer T.E."/>
            <person name="Kyndt J.A."/>
        </authorList>
    </citation>
    <scope>NUCLEOTIDE SEQUENCE [LARGE SCALE GENOMIC DNA]</scope>
    <source>
        <strain evidence="17 18">DSM 18266</strain>
    </source>
</reference>
<evidence type="ECO:0000256" key="10">
    <source>
        <dbReference type="ARBA" id="ARBA00022915"/>
    </source>
</evidence>
<proteinExistence type="inferred from homology"/>
<keyword evidence="10 15" id="KW-0220">Diaminopimelate biosynthesis</keyword>
<evidence type="ECO:0000256" key="15">
    <source>
        <dbReference type="HAMAP-Rule" id="MF_01690"/>
    </source>
</evidence>
<dbReference type="InterPro" id="IPR050072">
    <property type="entry name" value="Peptidase_M20A"/>
</dbReference>
<dbReference type="Gene3D" id="3.40.630.10">
    <property type="entry name" value="Zn peptidases"/>
    <property type="match status" value="2"/>
</dbReference>
<evidence type="ECO:0000259" key="16">
    <source>
        <dbReference type="Pfam" id="PF07687"/>
    </source>
</evidence>
<comment type="subunit">
    <text evidence="3 15">Homodimer.</text>
</comment>
<dbReference type="GO" id="GO:0050897">
    <property type="term" value="F:cobalt ion binding"/>
    <property type="evidence" value="ECO:0007669"/>
    <property type="project" value="UniProtKB-UniRule"/>
</dbReference>
<feature type="binding site" evidence="15">
    <location>
        <position position="135"/>
    </location>
    <ligand>
        <name>Zn(2+)</name>
        <dbReference type="ChEBI" id="CHEBI:29105"/>
        <label>2</label>
    </ligand>
</feature>
<evidence type="ECO:0000256" key="13">
    <source>
        <dbReference type="ARBA" id="ARBA00031891"/>
    </source>
</evidence>
<dbReference type="GO" id="GO:0008777">
    <property type="term" value="F:acetylornithine deacetylase activity"/>
    <property type="evidence" value="ECO:0007669"/>
    <property type="project" value="TreeGrafter"/>
</dbReference>
<evidence type="ECO:0000256" key="7">
    <source>
        <dbReference type="ARBA" id="ARBA00022723"/>
    </source>
</evidence>
<feature type="domain" description="Peptidase M20 dimerisation" evidence="16">
    <location>
        <begin position="176"/>
        <end position="279"/>
    </location>
</feature>